<feature type="coiled-coil region" evidence="1">
    <location>
        <begin position="92"/>
        <end position="119"/>
    </location>
</feature>
<name>A0A4U1ZNW0_9VIBR</name>
<organism evidence="2 3">
    <name type="scientific">Vibrio kanaloae</name>
    <dbReference type="NCBI Taxonomy" id="170673"/>
    <lineage>
        <taxon>Bacteria</taxon>
        <taxon>Pseudomonadati</taxon>
        <taxon>Pseudomonadota</taxon>
        <taxon>Gammaproteobacteria</taxon>
        <taxon>Vibrionales</taxon>
        <taxon>Vibrionaceae</taxon>
        <taxon>Vibrio</taxon>
    </lineage>
</organism>
<evidence type="ECO:0000313" key="3">
    <source>
        <dbReference type="Proteomes" id="UP000307574"/>
    </source>
</evidence>
<sequence length="163" mass="18565">MISKKAQSVVTLFGEMGKADGSMSSDSYRWIYSKCGNQSDLAGISRKSKNIIGMSLNSFKKYCDENVEGGFKSVDALRDKLNRKKHPKKSDKVKSKDELKELRLRIDELERSKAILIKGYNELNTITLDLLGNSKGNSIEYRKHRELYELYFGVSLVVDNNEE</sequence>
<proteinExistence type="predicted"/>
<gene>
    <name evidence="2" type="ORF">FCV50_02530</name>
</gene>
<dbReference type="Proteomes" id="UP000307574">
    <property type="component" value="Unassembled WGS sequence"/>
</dbReference>
<dbReference type="AlphaFoldDB" id="A0A4U1ZNW0"/>
<evidence type="ECO:0000313" key="2">
    <source>
        <dbReference type="EMBL" id="TKF36102.1"/>
    </source>
</evidence>
<keyword evidence="1" id="KW-0175">Coiled coil</keyword>
<reference evidence="2 3" key="1">
    <citation type="submission" date="2019-04" db="EMBL/GenBank/DDBJ databases">
        <title>A reverse ecology approach based on a biological definition of microbial populations.</title>
        <authorList>
            <person name="Arevalo P."/>
            <person name="Vaninsberghe D."/>
            <person name="Elsherbini J."/>
            <person name="Gore J."/>
            <person name="Polz M."/>
        </authorList>
    </citation>
    <scope>NUCLEOTIDE SEQUENCE [LARGE SCALE GENOMIC DNA]</scope>
    <source>
        <strain evidence="2 3">10N.261.46.F4</strain>
    </source>
</reference>
<accession>A0A4U1ZNW0</accession>
<dbReference type="EMBL" id="SYUV01000007">
    <property type="protein sequence ID" value="TKF36102.1"/>
    <property type="molecule type" value="Genomic_DNA"/>
</dbReference>
<comment type="caution">
    <text evidence="2">The sequence shown here is derived from an EMBL/GenBank/DDBJ whole genome shotgun (WGS) entry which is preliminary data.</text>
</comment>
<evidence type="ECO:0000256" key="1">
    <source>
        <dbReference type="SAM" id="Coils"/>
    </source>
</evidence>
<dbReference type="RefSeq" id="WP_136979021.1">
    <property type="nucleotide sequence ID" value="NZ_SYUV01000007.1"/>
</dbReference>
<protein>
    <submittedName>
        <fullName evidence="2">Uncharacterized protein</fullName>
    </submittedName>
</protein>